<dbReference type="SUPFAM" id="SSF53756">
    <property type="entry name" value="UDP-Glycosyltransferase/glycogen phosphorylase"/>
    <property type="match status" value="1"/>
</dbReference>
<dbReference type="PANTHER" id="PTHR12526">
    <property type="entry name" value="GLYCOSYLTRANSFERASE"/>
    <property type="match status" value="1"/>
</dbReference>
<proteinExistence type="predicted"/>
<accession>A0A7W9SRT6</accession>
<evidence type="ECO:0000256" key="1">
    <source>
        <dbReference type="ARBA" id="ARBA00022676"/>
    </source>
</evidence>
<keyword evidence="1" id="KW-0328">Glycosyltransferase</keyword>
<dbReference type="RefSeq" id="WP_184198997.1">
    <property type="nucleotide sequence ID" value="NZ_JACHGW010000003.1"/>
</dbReference>
<dbReference type="EMBL" id="JACHGW010000003">
    <property type="protein sequence ID" value="MBB6051637.1"/>
    <property type="molecule type" value="Genomic_DNA"/>
</dbReference>
<protein>
    <submittedName>
        <fullName evidence="5">Glycosyltransferase involved in cell wall biosynthesis</fullName>
    </submittedName>
</protein>
<evidence type="ECO:0000259" key="4">
    <source>
        <dbReference type="Pfam" id="PF13439"/>
    </source>
</evidence>
<evidence type="ECO:0000256" key="2">
    <source>
        <dbReference type="ARBA" id="ARBA00022679"/>
    </source>
</evidence>
<sequence>MKRVLFLQSQTFFGADSAIHAQLMQHLNHDEVEVHVACNRRQDANVAMTALERIQQIKGIKVRPTEFGPTVFSRPLWERLWMSLTQGPLVPLHLLALAAYIKREGIQVIHGTEKPRDAFYGVLLGKLTGAKSVIHMHVRYANWLSPTVRWALRNADAVVGVSAFVSKTVVEAGIPAERVHTVVNALDTYDSTWEPRTDAAEVRAEFGIAPDAVLIGVCSRLFRWKGQKELIEAVSRLLPQVPQVHLMIVGEDDSRANPGGGSFCEELKAQVAQLGMTDKVTFTGFRRDIPRLMNAFDIYAMPSFEEPLGMVYLEAMALGKPVVAYNNGGVPEVVENHLTGFLTEPYDIDALAHSLLTLVSNPGRRKQMGAAARERVLRESTPEQMCSRMELVYRAVLTGCRETEAIPAVKLEAQ</sequence>
<comment type="caution">
    <text evidence="5">The sequence shown here is derived from an EMBL/GenBank/DDBJ whole genome shotgun (WGS) entry which is preliminary data.</text>
</comment>
<dbReference type="Pfam" id="PF00534">
    <property type="entry name" value="Glycos_transf_1"/>
    <property type="match status" value="1"/>
</dbReference>
<evidence type="ECO:0000313" key="5">
    <source>
        <dbReference type="EMBL" id="MBB6051637.1"/>
    </source>
</evidence>
<gene>
    <name evidence="5" type="ORF">HNQ39_003447</name>
</gene>
<dbReference type="CDD" id="cd03801">
    <property type="entry name" value="GT4_PimA-like"/>
    <property type="match status" value="1"/>
</dbReference>
<dbReference type="PANTHER" id="PTHR12526:SF510">
    <property type="entry name" value="D-INOSITOL 3-PHOSPHATE GLYCOSYLTRANSFERASE"/>
    <property type="match status" value="1"/>
</dbReference>
<reference evidence="5 6" key="1">
    <citation type="submission" date="2020-08" db="EMBL/GenBank/DDBJ databases">
        <title>Genomic Encyclopedia of Type Strains, Phase IV (KMG-IV): sequencing the most valuable type-strain genomes for metagenomic binning, comparative biology and taxonomic classification.</title>
        <authorList>
            <person name="Goeker M."/>
        </authorList>
    </citation>
    <scope>NUCLEOTIDE SEQUENCE [LARGE SCALE GENOMIC DNA]</scope>
    <source>
        <strain evidence="5 6">DSM 23562</strain>
    </source>
</reference>
<dbReference type="Pfam" id="PF13439">
    <property type="entry name" value="Glyco_transf_4"/>
    <property type="match status" value="1"/>
</dbReference>
<evidence type="ECO:0000313" key="6">
    <source>
        <dbReference type="Proteomes" id="UP000520814"/>
    </source>
</evidence>
<dbReference type="Gene3D" id="3.40.50.2000">
    <property type="entry name" value="Glycogen Phosphorylase B"/>
    <property type="match status" value="2"/>
</dbReference>
<feature type="domain" description="Glycosyltransferase subfamily 4-like N-terminal" evidence="4">
    <location>
        <begin position="22"/>
        <end position="188"/>
    </location>
</feature>
<dbReference type="AlphaFoldDB" id="A0A7W9SRT6"/>
<dbReference type="Proteomes" id="UP000520814">
    <property type="component" value="Unassembled WGS sequence"/>
</dbReference>
<evidence type="ECO:0000259" key="3">
    <source>
        <dbReference type="Pfam" id="PF00534"/>
    </source>
</evidence>
<dbReference type="InterPro" id="IPR001296">
    <property type="entry name" value="Glyco_trans_1"/>
</dbReference>
<feature type="domain" description="Glycosyl transferase family 1" evidence="3">
    <location>
        <begin position="201"/>
        <end position="375"/>
    </location>
</feature>
<organism evidence="5 6">
    <name type="scientific">Armatimonas rosea</name>
    <dbReference type="NCBI Taxonomy" id="685828"/>
    <lineage>
        <taxon>Bacteria</taxon>
        <taxon>Bacillati</taxon>
        <taxon>Armatimonadota</taxon>
        <taxon>Armatimonadia</taxon>
        <taxon>Armatimonadales</taxon>
        <taxon>Armatimonadaceae</taxon>
        <taxon>Armatimonas</taxon>
    </lineage>
</organism>
<keyword evidence="6" id="KW-1185">Reference proteome</keyword>
<name>A0A7W9SRT6_ARMRO</name>
<dbReference type="InterPro" id="IPR028098">
    <property type="entry name" value="Glyco_trans_4-like_N"/>
</dbReference>
<keyword evidence="2 5" id="KW-0808">Transferase</keyword>
<dbReference type="GO" id="GO:0016757">
    <property type="term" value="F:glycosyltransferase activity"/>
    <property type="evidence" value="ECO:0007669"/>
    <property type="project" value="UniProtKB-KW"/>
</dbReference>